<evidence type="ECO:0000256" key="1">
    <source>
        <dbReference type="SAM" id="MobiDB-lite"/>
    </source>
</evidence>
<feature type="compositionally biased region" description="Basic and acidic residues" evidence="1">
    <location>
        <begin position="22"/>
        <end position="31"/>
    </location>
</feature>
<organism evidence="2 3">
    <name type="scientific">Austropuccinia psidii MF-1</name>
    <dbReference type="NCBI Taxonomy" id="1389203"/>
    <lineage>
        <taxon>Eukaryota</taxon>
        <taxon>Fungi</taxon>
        <taxon>Dikarya</taxon>
        <taxon>Basidiomycota</taxon>
        <taxon>Pucciniomycotina</taxon>
        <taxon>Pucciniomycetes</taxon>
        <taxon>Pucciniales</taxon>
        <taxon>Sphaerophragmiaceae</taxon>
        <taxon>Austropuccinia</taxon>
    </lineage>
</organism>
<name>A0A9Q3KPU5_9BASI</name>
<dbReference type="AlphaFoldDB" id="A0A9Q3KPU5"/>
<sequence>MGASCKPLDRDNELLSLSEEALGPRKDRRPSEGLNSNFLKRGSPTDKILVENPKHIVRGPEEEVGPKEGQ</sequence>
<feature type="region of interest" description="Disordered" evidence="1">
    <location>
        <begin position="1"/>
        <end position="70"/>
    </location>
</feature>
<comment type="caution">
    <text evidence="2">The sequence shown here is derived from an EMBL/GenBank/DDBJ whole genome shotgun (WGS) entry which is preliminary data.</text>
</comment>
<gene>
    <name evidence="2" type="ORF">O181_125525</name>
</gene>
<keyword evidence="3" id="KW-1185">Reference proteome</keyword>
<evidence type="ECO:0000313" key="3">
    <source>
        <dbReference type="Proteomes" id="UP000765509"/>
    </source>
</evidence>
<dbReference type="Proteomes" id="UP000765509">
    <property type="component" value="Unassembled WGS sequence"/>
</dbReference>
<evidence type="ECO:0000313" key="2">
    <source>
        <dbReference type="EMBL" id="MBW0585810.1"/>
    </source>
</evidence>
<protein>
    <submittedName>
        <fullName evidence="2">Uncharacterized protein</fullName>
    </submittedName>
</protein>
<proteinExistence type="predicted"/>
<feature type="compositionally biased region" description="Basic and acidic residues" evidence="1">
    <location>
        <begin position="48"/>
        <end position="70"/>
    </location>
</feature>
<dbReference type="EMBL" id="AVOT02122073">
    <property type="protein sequence ID" value="MBW0585810.1"/>
    <property type="molecule type" value="Genomic_DNA"/>
</dbReference>
<reference evidence="2" key="1">
    <citation type="submission" date="2021-03" db="EMBL/GenBank/DDBJ databases">
        <title>Draft genome sequence of rust myrtle Austropuccinia psidii MF-1, a brazilian biotype.</title>
        <authorList>
            <person name="Quecine M.C."/>
            <person name="Pachon D.M.R."/>
            <person name="Bonatelli M.L."/>
            <person name="Correr F.H."/>
            <person name="Franceschini L.M."/>
            <person name="Leite T.F."/>
            <person name="Margarido G.R.A."/>
            <person name="Almeida C.A."/>
            <person name="Ferrarezi J.A."/>
            <person name="Labate C.A."/>
        </authorList>
    </citation>
    <scope>NUCLEOTIDE SEQUENCE</scope>
    <source>
        <strain evidence="2">MF-1</strain>
    </source>
</reference>
<accession>A0A9Q3KPU5</accession>